<comment type="caution">
    <text evidence="5">The sequence shown here is derived from an EMBL/GenBank/DDBJ whole genome shotgun (WGS) entry which is preliminary data.</text>
</comment>
<accession>A0A495PJ31</accession>
<reference evidence="5 6" key="1">
    <citation type="submission" date="2018-10" db="EMBL/GenBank/DDBJ databases">
        <title>Genomic Encyclopedia of Archaeal and Bacterial Type Strains, Phase II (KMG-II): from individual species to whole genera.</title>
        <authorList>
            <person name="Goeker M."/>
        </authorList>
    </citation>
    <scope>NUCLEOTIDE SEQUENCE [LARGE SCALE GENOMIC DNA]</scope>
    <source>
        <strain evidence="5 6">DSM 19839</strain>
    </source>
</reference>
<proteinExistence type="predicted"/>
<evidence type="ECO:0000256" key="3">
    <source>
        <dbReference type="ARBA" id="ARBA00023163"/>
    </source>
</evidence>
<dbReference type="PANTHER" id="PTHR44688:SF16">
    <property type="entry name" value="DNA-BINDING TRANSCRIPTIONAL ACTIVATOR DEVR_DOSR"/>
    <property type="match status" value="1"/>
</dbReference>
<sequence>MFKINGMRTDKKQLLVISDHKDFSSNIAENLSVDCEINSANSIHTGYNLALDLLPDIIIVDQTSLSTKSLKNISNFKSTHFLNKCYLVMYADENVKSIVELQYKNEVNEVIYNTCTKSHLYNRILKQIHSKLTITNYWKDSFMGLFNILVNPVILLQQDTIIAMNDSFKESFKLDNLDVENIKLTDFVDCKNKTKVRASLRNFARGKHMKAVTKTSLKLKNNKTRNAKISFSKLDKLLQGQFIMMIHFFDEDSVINEKVGSSSENVENCFEENSNLTEFCFTKREKEIIQLLCKGYKTKEISDTLYISPKTIEKHRANIVKRTNSDTILESIIYAVSHNLIDLQHNRA</sequence>
<dbReference type="SUPFAM" id="SSF46894">
    <property type="entry name" value="C-terminal effector domain of the bipartite response regulators"/>
    <property type="match status" value="1"/>
</dbReference>
<evidence type="ECO:0000256" key="1">
    <source>
        <dbReference type="ARBA" id="ARBA00023015"/>
    </source>
</evidence>
<dbReference type="PRINTS" id="PR00038">
    <property type="entry name" value="HTHLUXR"/>
</dbReference>
<dbReference type="SMART" id="SM00421">
    <property type="entry name" value="HTH_LUXR"/>
    <property type="match status" value="1"/>
</dbReference>
<dbReference type="GO" id="GO:0006355">
    <property type="term" value="P:regulation of DNA-templated transcription"/>
    <property type="evidence" value="ECO:0007669"/>
    <property type="project" value="InterPro"/>
</dbReference>
<keyword evidence="2" id="KW-0238">DNA-binding</keyword>
<dbReference type="PROSITE" id="PS50043">
    <property type="entry name" value="HTH_LUXR_2"/>
    <property type="match status" value="1"/>
</dbReference>
<dbReference type="InterPro" id="IPR000792">
    <property type="entry name" value="Tscrpt_reg_LuxR_C"/>
</dbReference>
<name>A0A495PJ31_9FLAO</name>
<evidence type="ECO:0000259" key="4">
    <source>
        <dbReference type="PROSITE" id="PS50043"/>
    </source>
</evidence>
<dbReference type="InterPro" id="IPR036388">
    <property type="entry name" value="WH-like_DNA-bd_sf"/>
</dbReference>
<dbReference type="Proteomes" id="UP000276282">
    <property type="component" value="Unassembled WGS sequence"/>
</dbReference>
<dbReference type="CDD" id="cd06170">
    <property type="entry name" value="LuxR_C_like"/>
    <property type="match status" value="1"/>
</dbReference>
<evidence type="ECO:0000313" key="5">
    <source>
        <dbReference type="EMBL" id="RKS50643.1"/>
    </source>
</evidence>
<protein>
    <submittedName>
        <fullName evidence="5">Regulatory LuxR family protein</fullName>
    </submittedName>
</protein>
<keyword evidence="6" id="KW-1185">Reference proteome</keyword>
<dbReference type="AlphaFoldDB" id="A0A495PJ31"/>
<dbReference type="Gene3D" id="1.10.10.10">
    <property type="entry name" value="Winged helix-like DNA-binding domain superfamily/Winged helix DNA-binding domain"/>
    <property type="match status" value="1"/>
</dbReference>
<feature type="domain" description="HTH luxR-type" evidence="4">
    <location>
        <begin position="274"/>
        <end position="339"/>
    </location>
</feature>
<dbReference type="PROSITE" id="PS00622">
    <property type="entry name" value="HTH_LUXR_1"/>
    <property type="match status" value="1"/>
</dbReference>
<dbReference type="PANTHER" id="PTHR44688">
    <property type="entry name" value="DNA-BINDING TRANSCRIPTIONAL ACTIVATOR DEVR_DOSR"/>
    <property type="match status" value="1"/>
</dbReference>
<dbReference type="EMBL" id="RBLG01000003">
    <property type="protein sequence ID" value="RKS50643.1"/>
    <property type="molecule type" value="Genomic_DNA"/>
</dbReference>
<organism evidence="5 6">
    <name type="scientific">Gillisia mitskevichiae</name>
    <dbReference type="NCBI Taxonomy" id="270921"/>
    <lineage>
        <taxon>Bacteria</taxon>
        <taxon>Pseudomonadati</taxon>
        <taxon>Bacteroidota</taxon>
        <taxon>Flavobacteriia</taxon>
        <taxon>Flavobacteriales</taxon>
        <taxon>Flavobacteriaceae</taxon>
        <taxon>Gillisia</taxon>
    </lineage>
</organism>
<dbReference type="GO" id="GO:0003677">
    <property type="term" value="F:DNA binding"/>
    <property type="evidence" value="ECO:0007669"/>
    <property type="project" value="UniProtKB-KW"/>
</dbReference>
<evidence type="ECO:0000313" key="6">
    <source>
        <dbReference type="Proteomes" id="UP000276282"/>
    </source>
</evidence>
<evidence type="ECO:0000256" key="2">
    <source>
        <dbReference type="ARBA" id="ARBA00023125"/>
    </source>
</evidence>
<dbReference type="RefSeq" id="WP_245984176.1">
    <property type="nucleotide sequence ID" value="NZ_RBLG01000003.1"/>
</dbReference>
<keyword evidence="3" id="KW-0804">Transcription</keyword>
<dbReference type="InterPro" id="IPR016032">
    <property type="entry name" value="Sig_transdc_resp-reg_C-effctor"/>
</dbReference>
<gene>
    <name evidence="5" type="ORF">BC962_2415</name>
</gene>
<keyword evidence="1" id="KW-0805">Transcription regulation</keyword>
<dbReference type="Pfam" id="PF00196">
    <property type="entry name" value="GerE"/>
    <property type="match status" value="1"/>
</dbReference>